<keyword evidence="4" id="KW-1185">Reference proteome</keyword>
<keyword evidence="1 2" id="KW-0732">Signal</keyword>
<dbReference type="Proteomes" id="UP000316921">
    <property type="component" value="Chromosome"/>
</dbReference>
<feature type="signal peptide" evidence="2">
    <location>
        <begin position="1"/>
        <end position="23"/>
    </location>
</feature>
<sequence length="410" mass="44206" precursor="true">MLAPPGLLTFVWFLCSAATQQLAVPSAPVVELESLHFERIVLDVDYHSEGVGVGDFDRDGDLDVVAGPYWYEAPDFLERHAIYPAFAYPITFYAFDSFLTFVEDLNADGWDDMFVVGFPGTAAKWYENPKGRSGPWAVHVVLDGVDGESPLLADVDGDGISELVCAHQGRLGFAERDPVDATAPWTFHPVSDPAGPTLWGPFFHGLGLGDVNGDGRADLLTAIGWLEQPPSLAGDPIWPLHPAMLGLGGAQMFVQDVDLDGDGDVLAGWAAHGYGLHWYARSETPGGTVFEPRTIMPAAPPSTFGGAAAPLQFSQLHALAWADVNGDGQLDLVTGKTFYAHNGTDPGFDDPALLVVWLLRNGGQRADYRPVIVDVDSGVGRQVMARDIDLDGRVDIVTSNKKGTYVFLQR</sequence>
<dbReference type="AlphaFoldDB" id="A0A518BP74"/>
<dbReference type="RefSeq" id="WP_145067997.1">
    <property type="nucleotide sequence ID" value="NZ_CP036287.1"/>
</dbReference>
<gene>
    <name evidence="3" type="ORF">Pla133_38360</name>
</gene>
<dbReference type="InterPro" id="IPR028994">
    <property type="entry name" value="Integrin_alpha_N"/>
</dbReference>
<dbReference type="SUPFAM" id="SSF69318">
    <property type="entry name" value="Integrin alpha N-terminal domain"/>
    <property type="match status" value="1"/>
</dbReference>
<protein>
    <submittedName>
        <fullName evidence="3">FG-GAP repeat protein</fullName>
    </submittedName>
</protein>
<dbReference type="Pfam" id="PF01839">
    <property type="entry name" value="FG-GAP"/>
    <property type="match status" value="1"/>
</dbReference>
<dbReference type="Pfam" id="PF13517">
    <property type="entry name" value="FG-GAP_3"/>
    <property type="match status" value="1"/>
</dbReference>
<dbReference type="EMBL" id="CP036287">
    <property type="protein sequence ID" value="QDU68733.1"/>
    <property type="molecule type" value="Genomic_DNA"/>
</dbReference>
<dbReference type="PANTHER" id="PTHR44103:SF1">
    <property type="entry name" value="PROPROTEIN CONVERTASE P"/>
    <property type="match status" value="1"/>
</dbReference>
<evidence type="ECO:0000256" key="2">
    <source>
        <dbReference type="SAM" id="SignalP"/>
    </source>
</evidence>
<evidence type="ECO:0000313" key="4">
    <source>
        <dbReference type="Proteomes" id="UP000316921"/>
    </source>
</evidence>
<reference evidence="3 4" key="1">
    <citation type="submission" date="2019-02" db="EMBL/GenBank/DDBJ databases">
        <title>Deep-cultivation of Planctomycetes and their phenomic and genomic characterization uncovers novel biology.</title>
        <authorList>
            <person name="Wiegand S."/>
            <person name="Jogler M."/>
            <person name="Boedeker C."/>
            <person name="Pinto D."/>
            <person name="Vollmers J."/>
            <person name="Rivas-Marin E."/>
            <person name="Kohn T."/>
            <person name="Peeters S.H."/>
            <person name="Heuer A."/>
            <person name="Rast P."/>
            <person name="Oberbeckmann S."/>
            <person name="Bunk B."/>
            <person name="Jeske O."/>
            <person name="Meyerdierks A."/>
            <person name="Storesund J.E."/>
            <person name="Kallscheuer N."/>
            <person name="Luecker S."/>
            <person name="Lage O.M."/>
            <person name="Pohl T."/>
            <person name="Merkel B.J."/>
            <person name="Hornburger P."/>
            <person name="Mueller R.-W."/>
            <person name="Bruemmer F."/>
            <person name="Labrenz M."/>
            <person name="Spormann A.M."/>
            <person name="Op den Camp H."/>
            <person name="Overmann J."/>
            <person name="Amann R."/>
            <person name="Jetten M.S.M."/>
            <person name="Mascher T."/>
            <person name="Medema M.H."/>
            <person name="Devos D.P."/>
            <person name="Kaster A.-K."/>
            <person name="Ovreas L."/>
            <person name="Rohde M."/>
            <person name="Galperin M.Y."/>
            <person name="Jogler C."/>
        </authorList>
    </citation>
    <scope>NUCLEOTIDE SEQUENCE [LARGE SCALE GENOMIC DNA]</scope>
    <source>
        <strain evidence="3 4">Pla133</strain>
    </source>
</reference>
<evidence type="ECO:0000313" key="3">
    <source>
        <dbReference type="EMBL" id="QDU68733.1"/>
    </source>
</evidence>
<proteinExistence type="predicted"/>
<dbReference type="InterPro" id="IPR013517">
    <property type="entry name" value="FG-GAP"/>
</dbReference>
<evidence type="ECO:0000256" key="1">
    <source>
        <dbReference type="ARBA" id="ARBA00022729"/>
    </source>
</evidence>
<organism evidence="3 4">
    <name type="scientific">Engelhardtia mirabilis</name>
    <dbReference type="NCBI Taxonomy" id="2528011"/>
    <lineage>
        <taxon>Bacteria</taxon>
        <taxon>Pseudomonadati</taxon>
        <taxon>Planctomycetota</taxon>
        <taxon>Planctomycetia</taxon>
        <taxon>Planctomycetia incertae sedis</taxon>
        <taxon>Engelhardtia</taxon>
    </lineage>
</organism>
<name>A0A518BP74_9BACT</name>
<feature type="chain" id="PRO_5022218795" evidence="2">
    <location>
        <begin position="24"/>
        <end position="410"/>
    </location>
</feature>
<dbReference type="KEGG" id="pbap:Pla133_38360"/>
<dbReference type="Gene3D" id="2.130.10.130">
    <property type="entry name" value="Integrin alpha, N-terminal"/>
    <property type="match status" value="2"/>
</dbReference>
<dbReference type="PANTHER" id="PTHR44103">
    <property type="entry name" value="PROPROTEIN CONVERTASE P"/>
    <property type="match status" value="1"/>
</dbReference>
<accession>A0A518BP74</accession>